<reference evidence="1" key="1">
    <citation type="submission" date="2014-11" db="EMBL/GenBank/DDBJ databases">
        <authorList>
            <person name="Amaro Gonzalez C."/>
        </authorList>
    </citation>
    <scope>NUCLEOTIDE SEQUENCE</scope>
</reference>
<dbReference type="AlphaFoldDB" id="A0A0E9RYX4"/>
<evidence type="ECO:0000313" key="1">
    <source>
        <dbReference type="EMBL" id="JAH33585.1"/>
    </source>
</evidence>
<protein>
    <submittedName>
        <fullName evidence="1">Uncharacterized protein</fullName>
    </submittedName>
</protein>
<organism evidence="1">
    <name type="scientific">Anguilla anguilla</name>
    <name type="common">European freshwater eel</name>
    <name type="synonym">Muraena anguilla</name>
    <dbReference type="NCBI Taxonomy" id="7936"/>
    <lineage>
        <taxon>Eukaryota</taxon>
        <taxon>Metazoa</taxon>
        <taxon>Chordata</taxon>
        <taxon>Craniata</taxon>
        <taxon>Vertebrata</taxon>
        <taxon>Euteleostomi</taxon>
        <taxon>Actinopterygii</taxon>
        <taxon>Neopterygii</taxon>
        <taxon>Teleostei</taxon>
        <taxon>Anguilliformes</taxon>
        <taxon>Anguillidae</taxon>
        <taxon>Anguilla</taxon>
    </lineage>
</organism>
<accession>A0A0E9RYX4</accession>
<sequence>MSRDIVQSENGRNGMRFHSVDSVDEMDLLRLVEGERRSDEI</sequence>
<name>A0A0E9RYX4_ANGAN</name>
<dbReference type="EMBL" id="GBXM01074992">
    <property type="protein sequence ID" value="JAH33585.1"/>
    <property type="molecule type" value="Transcribed_RNA"/>
</dbReference>
<proteinExistence type="predicted"/>
<reference evidence="1" key="2">
    <citation type="journal article" date="2015" name="Fish Shellfish Immunol.">
        <title>Early steps in the European eel (Anguilla anguilla)-Vibrio vulnificus interaction in the gills: Role of the RtxA13 toxin.</title>
        <authorList>
            <person name="Callol A."/>
            <person name="Pajuelo D."/>
            <person name="Ebbesson L."/>
            <person name="Teles M."/>
            <person name="MacKenzie S."/>
            <person name="Amaro C."/>
        </authorList>
    </citation>
    <scope>NUCLEOTIDE SEQUENCE</scope>
</reference>